<dbReference type="InterPro" id="IPR032508">
    <property type="entry name" value="FecR_C"/>
</dbReference>
<gene>
    <name evidence="4" type="ORF">PY092_13300</name>
</gene>
<evidence type="ECO:0000313" key="5">
    <source>
        <dbReference type="Proteomes" id="UP001221366"/>
    </source>
</evidence>
<dbReference type="Proteomes" id="UP001221366">
    <property type="component" value="Unassembled WGS sequence"/>
</dbReference>
<reference evidence="4 5" key="1">
    <citation type="submission" date="2023-03" db="EMBL/GenBank/DDBJ databases">
        <title>Muricauda XX sp. nov. and Muricauda XXX sp. nov., two novel species isolated from Okinawa Trough.</title>
        <authorList>
            <person name="Cao W."/>
            <person name="Deng X."/>
        </authorList>
    </citation>
    <scope>NUCLEOTIDE SEQUENCE [LARGE SCALE GENOMIC DNA]</scope>
    <source>
        <strain evidence="4 5">334s03</strain>
    </source>
</reference>
<keyword evidence="1" id="KW-0472">Membrane</keyword>
<dbReference type="Pfam" id="PF16344">
    <property type="entry name" value="FecR_C"/>
    <property type="match status" value="1"/>
</dbReference>
<feature type="domain" description="Protein FecR C-terminal" evidence="3">
    <location>
        <begin position="245"/>
        <end position="306"/>
    </location>
</feature>
<feature type="domain" description="FecR protein" evidence="2">
    <location>
        <begin position="106"/>
        <end position="199"/>
    </location>
</feature>
<organism evidence="4 5">
    <name type="scientific">Flagellimonas yonaguniensis</name>
    <dbReference type="NCBI Taxonomy" id="3031325"/>
    <lineage>
        <taxon>Bacteria</taxon>
        <taxon>Pseudomonadati</taxon>
        <taxon>Bacteroidota</taxon>
        <taxon>Flavobacteriia</taxon>
        <taxon>Flavobacteriales</taxon>
        <taxon>Flavobacteriaceae</taxon>
        <taxon>Flagellimonas</taxon>
    </lineage>
</organism>
<dbReference type="Gene3D" id="2.60.120.1440">
    <property type="match status" value="1"/>
</dbReference>
<dbReference type="InterPro" id="IPR006860">
    <property type="entry name" value="FecR"/>
</dbReference>
<evidence type="ECO:0000256" key="1">
    <source>
        <dbReference type="SAM" id="Phobius"/>
    </source>
</evidence>
<name>A0ABT5Y182_9FLAO</name>
<evidence type="ECO:0000259" key="2">
    <source>
        <dbReference type="Pfam" id="PF04773"/>
    </source>
</evidence>
<evidence type="ECO:0000259" key="3">
    <source>
        <dbReference type="Pfam" id="PF16344"/>
    </source>
</evidence>
<dbReference type="InterPro" id="IPR012373">
    <property type="entry name" value="Ferrdict_sens_TM"/>
</dbReference>
<keyword evidence="5" id="KW-1185">Reference proteome</keyword>
<dbReference type="EMBL" id="JARFVB010000008">
    <property type="protein sequence ID" value="MDF0717133.1"/>
    <property type="molecule type" value="Genomic_DNA"/>
</dbReference>
<dbReference type="PANTHER" id="PTHR30273">
    <property type="entry name" value="PERIPLASMIC SIGNAL SENSOR AND SIGMA FACTOR ACTIVATOR FECR-RELATED"/>
    <property type="match status" value="1"/>
</dbReference>
<protein>
    <submittedName>
        <fullName evidence="4">FecR domain-containing protein</fullName>
    </submittedName>
</protein>
<dbReference type="Gene3D" id="3.55.50.30">
    <property type="match status" value="1"/>
</dbReference>
<proteinExistence type="predicted"/>
<keyword evidence="1" id="KW-1133">Transmembrane helix</keyword>
<dbReference type="PANTHER" id="PTHR30273:SF2">
    <property type="entry name" value="PROTEIN FECR"/>
    <property type="match status" value="1"/>
</dbReference>
<dbReference type="RefSeq" id="WP_275616290.1">
    <property type="nucleotide sequence ID" value="NZ_JARFVB010000008.1"/>
</dbReference>
<dbReference type="Pfam" id="PF04773">
    <property type="entry name" value="FecR"/>
    <property type="match status" value="1"/>
</dbReference>
<sequence length="316" mass="36263">MIDRERFHELVDKYLDKNLTTKEEEELEEYYSVYGKQIFHSNLEQETKKQLYQNISSQAMSHQKATVQKRRRHLAFKVAAVISILMILGISSLFWLPTKQAELITMTSRLGERRQIVLPDSSLVTLNAGSSITYPEFFTGSTRKVEMTGEVFFEVTHNPDRPFWVTTSGLDTRVLGTSFNIKAYGDTPDIKISLATGSIQISKQDLNMATLKPDEQMLYDKSSGHYKIIAESTDKDISWLDNIIELDDHSIEETRRIVERWFNVKLNISNGKKTEQTITGKFIDPTLEETIESLELLTGSKITYENQVEPLKTHSP</sequence>
<accession>A0ABT5Y182</accession>
<comment type="caution">
    <text evidence="4">The sequence shown here is derived from an EMBL/GenBank/DDBJ whole genome shotgun (WGS) entry which is preliminary data.</text>
</comment>
<dbReference type="PIRSF" id="PIRSF018266">
    <property type="entry name" value="FecR"/>
    <property type="match status" value="1"/>
</dbReference>
<keyword evidence="1" id="KW-0812">Transmembrane</keyword>
<feature type="transmembrane region" description="Helical" evidence="1">
    <location>
        <begin position="74"/>
        <end position="96"/>
    </location>
</feature>
<evidence type="ECO:0000313" key="4">
    <source>
        <dbReference type="EMBL" id="MDF0717133.1"/>
    </source>
</evidence>